<sequence>MAPKDSKAGELERKASTRRSARVSLDDGNDGDDLALESTIADGFRPTHASGSGTPSVTSGTSARSAPSTPPLTSASSTTLVSREDPASPATSGGSSSTGKPQAPQFSLLVQGEANSLNRQITNSTGSSVYIPHDGPYRGPSAASHPYHLYTQSVRPARTLSMGTSSTVPLSESSYRGPTGPSHPYGLYPQVDSIEADAAQAAIPLGFRGLPDQYQRRVGPEGEEIGDIIGPDGHTEQLPPYTRYPDEAYVRKAAAVEGCPGLVHGAATALPPILTSSASTIPPLDGAGGIGLATRNPEFESTDDPGSPGSRHSTRSFRSDDSRRGIRMDDEGLSEKREPPKKWQAWMRRKACGIIPYWAICLTAIILLVMLVALGVVVGTVLSNNNKQKPPPPWEQGDWKPPSDVTPIPTPTDLQPLATGTFGLPLLTNRVSNTCLKNPTLSMAWNCHIVLSGMTLNVTKENKDYRASLDCNHALTSKGNTYAYGEQPPLLEKPVKLKLVQDNFEAGRGPAWYKRVKYTKTVILPEGWLESDQDPIALKRAPYTATIGASMPDFKRKGIAQPGDKPWICTWPDTWLELFIYAQQNSSFANWPPEPPPPSSTAGNSSSTPSTPPPSSSPSTSTDGPDSSSEKGSHRFQDGHKTDDADSWDMSYHSLEIHARSEGAGPTTPPPDTASTTVEATSTWNTATASDPFGPIDTGSDFPHIAQPYPRVVKLEERRMWTKDAPRAQCTQVQIMGPGQEAQPLQRPDGKLVVMDIEEVGPFGGGSPEGEFPDKKMTDGVWERSDWEEDEDDWEQAVGDGEEFGIDGLPDISPCGCMWFLT</sequence>
<dbReference type="OMA" id="YAMYPQN"/>
<dbReference type="KEGG" id="mtm:MYCTH_2111125"/>
<feature type="domain" description="DUF7820" evidence="3">
    <location>
        <begin position="403"/>
        <end position="628"/>
    </location>
</feature>
<feature type="compositionally biased region" description="Low complexity" evidence="1">
    <location>
        <begin position="600"/>
        <end position="609"/>
    </location>
</feature>
<dbReference type="GeneID" id="11513740"/>
<dbReference type="STRING" id="573729.G2QHK4"/>
<dbReference type="Proteomes" id="UP000007322">
    <property type="component" value="Chromosome 4"/>
</dbReference>
<gene>
    <name evidence="4" type="ORF">MYCTH_2111125</name>
</gene>
<reference evidence="4 5" key="1">
    <citation type="journal article" date="2011" name="Nat. Biotechnol.">
        <title>Comparative genomic analysis of the thermophilic biomass-degrading fungi Myceliophthora thermophila and Thielavia terrestris.</title>
        <authorList>
            <person name="Berka R.M."/>
            <person name="Grigoriev I.V."/>
            <person name="Otillar R."/>
            <person name="Salamov A."/>
            <person name="Grimwood J."/>
            <person name="Reid I."/>
            <person name="Ishmael N."/>
            <person name="John T."/>
            <person name="Darmond C."/>
            <person name="Moisan M.-C."/>
            <person name="Henrissat B."/>
            <person name="Coutinho P.M."/>
            <person name="Lombard V."/>
            <person name="Natvig D.O."/>
            <person name="Lindquist E."/>
            <person name="Schmutz J."/>
            <person name="Lucas S."/>
            <person name="Harris P."/>
            <person name="Powlowski J."/>
            <person name="Bellemare A."/>
            <person name="Taylor D."/>
            <person name="Butler G."/>
            <person name="de Vries R.P."/>
            <person name="Allijn I.E."/>
            <person name="van den Brink J."/>
            <person name="Ushinsky S."/>
            <person name="Storms R."/>
            <person name="Powell A.J."/>
            <person name="Paulsen I.T."/>
            <person name="Elbourne L.D.H."/>
            <person name="Baker S.E."/>
            <person name="Magnuson J."/>
            <person name="LaBoissiere S."/>
            <person name="Clutterbuck A.J."/>
            <person name="Martinez D."/>
            <person name="Wogulis M."/>
            <person name="de Leon A.L."/>
            <person name="Rey M.W."/>
            <person name="Tsang A."/>
        </authorList>
    </citation>
    <scope>NUCLEOTIDE SEQUENCE [LARGE SCALE GENOMIC DNA]</scope>
    <source>
        <strain evidence="5">ATCC 42464 / BCRC 31852 / DSM 1799</strain>
    </source>
</reference>
<feature type="compositionally biased region" description="Basic and acidic residues" evidence="1">
    <location>
        <begin position="317"/>
        <end position="341"/>
    </location>
</feature>
<feature type="compositionally biased region" description="Basic and acidic residues" evidence="1">
    <location>
        <begin position="628"/>
        <end position="644"/>
    </location>
</feature>
<evidence type="ECO:0000256" key="1">
    <source>
        <dbReference type="SAM" id="MobiDB-lite"/>
    </source>
</evidence>
<feature type="domain" description="DUF7820" evidence="3">
    <location>
        <begin position="667"/>
        <end position="820"/>
    </location>
</feature>
<dbReference type="eggNOG" id="ENOG502SJP0">
    <property type="taxonomic scope" value="Eukaryota"/>
</dbReference>
<feature type="compositionally biased region" description="Low complexity" evidence="1">
    <location>
        <begin position="617"/>
        <end position="627"/>
    </location>
</feature>
<feature type="region of interest" description="Disordered" evidence="1">
    <location>
        <begin position="1"/>
        <end position="108"/>
    </location>
</feature>
<feature type="compositionally biased region" description="Basic and acidic residues" evidence="1">
    <location>
        <begin position="1"/>
        <end position="15"/>
    </location>
</feature>
<keyword evidence="2" id="KW-0472">Membrane</keyword>
<organism evidence="4 5">
    <name type="scientific">Thermothelomyces thermophilus (strain ATCC 42464 / BCRC 31852 / DSM 1799)</name>
    <name type="common">Sporotrichum thermophile</name>
    <dbReference type="NCBI Taxonomy" id="573729"/>
    <lineage>
        <taxon>Eukaryota</taxon>
        <taxon>Fungi</taxon>
        <taxon>Dikarya</taxon>
        <taxon>Ascomycota</taxon>
        <taxon>Pezizomycotina</taxon>
        <taxon>Sordariomycetes</taxon>
        <taxon>Sordariomycetidae</taxon>
        <taxon>Sordariales</taxon>
        <taxon>Chaetomiaceae</taxon>
        <taxon>Thermothelomyces</taxon>
    </lineage>
</organism>
<evidence type="ECO:0000256" key="2">
    <source>
        <dbReference type="SAM" id="Phobius"/>
    </source>
</evidence>
<evidence type="ECO:0000259" key="3">
    <source>
        <dbReference type="Pfam" id="PF25130"/>
    </source>
</evidence>
<feature type="region of interest" description="Disordered" evidence="1">
    <location>
        <begin position="685"/>
        <end position="705"/>
    </location>
</feature>
<keyword evidence="2" id="KW-0812">Transmembrane</keyword>
<dbReference type="EMBL" id="CP003005">
    <property type="protein sequence ID" value="AEO58864.1"/>
    <property type="molecule type" value="Genomic_DNA"/>
</dbReference>
<feature type="compositionally biased region" description="Low complexity" evidence="1">
    <location>
        <begin position="87"/>
        <end position="99"/>
    </location>
</feature>
<dbReference type="HOGENOM" id="CLU_011816_0_0_1"/>
<dbReference type="Pfam" id="PF25130">
    <property type="entry name" value="DUF7820"/>
    <property type="match status" value="2"/>
</dbReference>
<feature type="region of interest" description="Disordered" evidence="1">
    <location>
        <begin position="659"/>
        <end position="678"/>
    </location>
</feature>
<feature type="region of interest" description="Disordered" evidence="1">
    <location>
        <begin position="285"/>
        <end position="341"/>
    </location>
</feature>
<proteinExistence type="predicted"/>
<accession>G2QHK4</accession>
<dbReference type="RefSeq" id="XP_003664109.1">
    <property type="nucleotide sequence ID" value="XM_003664061.1"/>
</dbReference>
<name>G2QHK4_THET4</name>
<feature type="transmembrane region" description="Helical" evidence="2">
    <location>
        <begin position="357"/>
        <end position="382"/>
    </location>
</feature>
<keyword evidence="2" id="KW-1133">Transmembrane helix</keyword>
<dbReference type="AlphaFoldDB" id="G2QHK4"/>
<dbReference type="InterPro" id="IPR056722">
    <property type="entry name" value="DUF7820"/>
</dbReference>
<evidence type="ECO:0000313" key="4">
    <source>
        <dbReference type="EMBL" id="AEO58864.1"/>
    </source>
</evidence>
<feature type="region of interest" description="Disordered" evidence="1">
    <location>
        <begin position="589"/>
        <end position="647"/>
    </location>
</feature>
<feature type="compositionally biased region" description="Low complexity" evidence="1">
    <location>
        <begin position="50"/>
        <end position="79"/>
    </location>
</feature>
<protein>
    <recommendedName>
        <fullName evidence="3">DUF7820 domain-containing protein</fullName>
    </recommendedName>
</protein>
<dbReference type="OrthoDB" id="5384459at2759"/>
<keyword evidence="5" id="KW-1185">Reference proteome</keyword>
<dbReference type="InParanoid" id="G2QHK4"/>
<dbReference type="VEuPathDB" id="FungiDB:MYCTH_2111125"/>
<dbReference type="PANTHER" id="PTHR42078:SF1">
    <property type="entry name" value="GLUCAN 1, 4-ALPHA-GLUCOSIDASE"/>
    <property type="match status" value="1"/>
</dbReference>
<evidence type="ECO:0000313" key="5">
    <source>
        <dbReference type="Proteomes" id="UP000007322"/>
    </source>
</evidence>
<dbReference type="PANTHER" id="PTHR42078">
    <property type="entry name" value="GLUCAN 1, 4-ALPHA-GLUCOSIDASE"/>
    <property type="match status" value="1"/>
</dbReference>